<proteinExistence type="predicted"/>
<keyword evidence="1" id="KW-0732">Signal</keyword>
<name>A0A1A8Y263_9RHOO</name>
<evidence type="ECO:0000313" key="3">
    <source>
        <dbReference type="EMBL" id="SBT11041.1"/>
    </source>
</evidence>
<evidence type="ECO:0000259" key="2">
    <source>
        <dbReference type="Pfam" id="PF16747"/>
    </source>
</evidence>
<dbReference type="InterPro" id="IPR031939">
    <property type="entry name" value="Adhesin_E-like"/>
</dbReference>
<dbReference type="Pfam" id="PF16747">
    <property type="entry name" value="Adhesin_E"/>
    <property type="match status" value="1"/>
</dbReference>
<dbReference type="AlphaFoldDB" id="A0A1A8Y263"/>
<feature type="domain" description="Surface-adhesin protein E-like" evidence="2">
    <location>
        <begin position="24"/>
        <end position="132"/>
    </location>
</feature>
<evidence type="ECO:0000256" key="1">
    <source>
        <dbReference type="SAM" id="SignalP"/>
    </source>
</evidence>
<dbReference type="EMBL" id="FLQY01000390">
    <property type="protein sequence ID" value="SBT11041.1"/>
    <property type="molecule type" value="Genomic_DNA"/>
</dbReference>
<sequence>MKTEKRLALTLALAAMSSAALAEWIEIEKFDDGMRVYVDKATVRKSGGTAEVSHLVRWGEAQQEPGRPPYLSTVVRTAYNCADKGEKYLGSISYTGAMGNGDRVASDENEALVWYSISEPSMEDKLWKIACGLN</sequence>
<evidence type="ECO:0000313" key="4">
    <source>
        <dbReference type="Proteomes" id="UP000199600"/>
    </source>
</evidence>
<dbReference type="Proteomes" id="UP000199600">
    <property type="component" value="Unassembled WGS sequence"/>
</dbReference>
<dbReference type="RefSeq" id="WP_186412589.1">
    <property type="nucleotide sequence ID" value="NZ_FLQY01000390.1"/>
</dbReference>
<gene>
    <name evidence="3" type="ORF">PROAA_850015</name>
</gene>
<organism evidence="3 4">
    <name type="scientific">Candidatus Propionivibrio aalborgensis</name>
    <dbReference type="NCBI Taxonomy" id="1860101"/>
    <lineage>
        <taxon>Bacteria</taxon>
        <taxon>Pseudomonadati</taxon>
        <taxon>Pseudomonadota</taxon>
        <taxon>Betaproteobacteria</taxon>
        <taxon>Rhodocyclales</taxon>
        <taxon>Rhodocyclaceae</taxon>
        <taxon>Propionivibrio</taxon>
    </lineage>
</organism>
<keyword evidence="4" id="KW-1185">Reference proteome</keyword>
<feature type="signal peptide" evidence="1">
    <location>
        <begin position="1"/>
        <end position="22"/>
    </location>
</feature>
<accession>A0A1A8Y263</accession>
<feature type="chain" id="PRO_5008381948" description="Surface-adhesin protein E-like domain-containing protein" evidence="1">
    <location>
        <begin position="23"/>
        <end position="134"/>
    </location>
</feature>
<reference evidence="3 4" key="1">
    <citation type="submission" date="2016-06" db="EMBL/GenBank/DDBJ databases">
        <authorList>
            <person name="Kjaerup R.B."/>
            <person name="Dalgaard T.S."/>
            <person name="Juul-Madsen H.R."/>
        </authorList>
    </citation>
    <scope>NUCLEOTIDE SEQUENCE [LARGE SCALE GENOMIC DNA]</scope>
    <source>
        <strain evidence="3">2</strain>
    </source>
</reference>
<protein>
    <recommendedName>
        <fullName evidence="2">Surface-adhesin protein E-like domain-containing protein</fullName>
    </recommendedName>
</protein>